<feature type="compositionally biased region" description="Acidic residues" evidence="1">
    <location>
        <begin position="542"/>
        <end position="555"/>
    </location>
</feature>
<gene>
    <name evidence="2" type="ORF">TWF718_004016</name>
</gene>
<feature type="compositionally biased region" description="Low complexity" evidence="1">
    <location>
        <begin position="214"/>
        <end position="239"/>
    </location>
</feature>
<feature type="compositionally biased region" description="Acidic residues" evidence="1">
    <location>
        <begin position="491"/>
        <end position="510"/>
    </location>
</feature>
<feature type="region of interest" description="Disordered" evidence="1">
    <location>
        <begin position="330"/>
        <end position="356"/>
    </location>
</feature>
<dbReference type="AlphaFoldDB" id="A0AAN8N5L5"/>
<feature type="compositionally biased region" description="Polar residues" evidence="1">
    <location>
        <begin position="144"/>
        <end position="170"/>
    </location>
</feature>
<feature type="compositionally biased region" description="Basic and acidic residues" evidence="1">
    <location>
        <begin position="343"/>
        <end position="356"/>
    </location>
</feature>
<accession>A0AAN8N5L5</accession>
<feature type="compositionally biased region" description="Polar residues" evidence="1">
    <location>
        <begin position="112"/>
        <end position="135"/>
    </location>
</feature>
<feature type="region of interest" description="Disordered" evidence="1">
    <location>
        <begin position="491"/>
        <end position="511"/>
    </location>
</feature>
<organism evidence="2 3">
    <name type="scientific">Orbilia javanica</name>
    <dbReference type="NCBI Taxonomy" id="47235"/>
    <lineage>
        <taxon>Eukaryota</taxon>
        <taxon>Fungi</taxon>
        <taxon>Dikarya</taxon>
        <taxon>Ascomycota</taxon>
        <taxon>Pezizomycotina</taxon>
        <taxon>Orbiliomycetes</taxon>
        <taxon>Orbiliales</taxon>
        <taxon>Orbiliaceae</taxon>
        <taxon>Orbilia</taxon>
    </lineage>
</organism>
<feature type="compositionally biased region" description="Pro residues" evidence="1">
    <location>
        <begin position="256"/>
        <end position="267"/>
    </location>
</feature>
<sequence>MPPRRVSSFTSFDRLTSLSHSTSSSSASSERTQQVRVHSLPPGNRTHGPRRVISLESITGSQLSRSNSGSTLRNLVQIASPRPIAMLNQPSNSSRDTNGQNMIVRAAGFPEQTVQPQSTLSDSRSPQNVDGSRQIPQEGRTHVPPSSNIDSSAGNENRISAIPSDSSSTEYGLFDTEAPQRSSRPGKGFWGPDEENRARGRKRYGRGATSLGSETTTHQTTHQKPQETPRQQQPLVQSQRRQKLPAQPQEWQKSPSSPPPPPPPSSPPERLQLTPSPPLPQSSPLPPQIQREPSSPLQYQIFRGVFEAANEREFEGLEVVGLRSENGERIYADSHTGSGSSTPEKKQKAHAEEPETRITRRQNDLPVIIIPHTSMELELPNLITKHVQYPEPPKVKRLAIEYHPLEDDENDWTDEEAWHCSDGEWPDTYEYDSDEEEDFGCIGLFWRPYEEMLVAGKGFNLNFVEEVDNWPVPDEVKILGYRVIGRLGDGVEYEDEDEDEDEDEAEDYETEGVVGGRFRKDEEYKLLRTNGWLNGSDPVDNGGEDDEWEDECEMF</sequence>
<name>A0AAN8N5L5_9PEZI</name>
<feature type="region of interest" description="Disordered" evidence="1">
    <location>
        <begin position="534"/>
        <end position="555"/>
    </location>
</feature>
<reference evidence="2 3" key="1">
    <citation type="submission" date="2019-10" db="EMBL/GenBank/DDBJ databases">
        <authorList>
            <person name="Palmer J.M."/>
        </authorList>
    </citation>
    <scope>NUCLEOTIDE SEQUENCE [LARGE SCALE GENOMIC DNA]</scope>
    <source>
        <strain evidence="2 3">TWF718</strain>
    </source>
</reference>
<feature type="compositionally biased region" description="Low complexity" evidence="1">
    <location>
        <begin position="15"/>
        <end position="29"/>
    </location>
</feature>
<dbReference type="Proteomes" id="UP001313282">
    <property type="component" value="Unassembled WGS sequence"/>
</dbReference>
<feature type="region of interest" description="Disordered" evidence="1">
    <location>
        <begin position="110"/>
        <end position="293"/>
    </location>
</feature>
<feature type="compositionally biased region" description="Pro residues" evidence="1">
    <location>
        <begin position="275"/>
        <end position="287"/>
    </location>
</feature>
<feature type="region of interest" description="Disordered" evidence="1">
    <location>
        <begin position="1"/>
        <end position="50"/>
    </location>
</feature>
<evidence type="ECO:0000313" key="2">
    <source>
        <dbReference type="EMBL" id="KAK6350833.1"/>
    </source>
</evidence>
<evidence type="ECO:0000313" key="3">
    <source>
        <dbReference type="Proteomes" id="UP001313282"/>
    </source>
</evidence>
<keyword evidence="3" id="KW-1185">Reference proteome</keyword>
<dbReference type="EMBL" id="JAVHNR010000002">
    <property type="protein sequence ID" value="KAK6350833.1"/>
    <property type="molecule type" value="Genomic_DNA"/>
</dbReference>
<protein>
    <submittedName>
        <fullName evidence="2">Uncharacterized protein</fullName>
    </submittedName>
</protein>
<comment type="caution">
    <text evidence="2">The sequence shown here is derived from an EMBL/GenBank/DDBJ whole genome shotgun (WGS) entry which is preliminary data.</text>
</comment>
<evidence type="ECO:0000256" key="1">
    <source>
        <dbReference type="SAM" id="MobiDB-lite"/>
    </source>
</evidence>
<proteinExistence type="predicted"/>